<dbReference type="GO" id="GO:0030170">
    <property type="term" value="F:pyridoxal phosphate binding"/>
    <property type="evidence" value="ECO:0007669"/>
    <property type="project" value="InterPro"/>
</dbReference>
<proteinExistence type="predicted"/>
<dbReference type="GO" id="GO:0008483">
    <property type="term" value="F:transaminase activity"/>
    <property type="evidence" value="ECO:0007669"/>
    <property type="project" value="InterPro"/>
</dbReference>
<dbReference type="Pfam" id="PF13420">
    <property type="entry name" value="Acetyltransf_4"/>
    <property type="match status" value="1"/>
</dbReference>
<protein>
    <submittedName>
        <fullName evidence="4">Glutamate-1-semialdehyde 2,1-aminomutase</fullName>
        <ecNumber evidence="4">5.4.3.8</ecNumber>
    </submittedName>
</protein>
<reference evidence="4 5" key="1">
    <citation type="submission" date="2020-08" db="EMBL/GenBank/DDBJ databases">
        <title>Sequencing the genomes of 1000 actinobacteria strains.</title>
        <authorList>
            <person name="Klenk H.-P."/>
        </authorList>
    </citation>
    <scope>NUCLEOTIDE SEQUENCE [LARGE SCALE GENOMIC DNA]</scope>
    <source>
        <strain evidence="4 5">DSM 43851</strain>
    </source>
</reference>
<dbReference type="GO" id="GO:0042286">
    <property type="term" value="F:glutamate-1-semialdehyde 2,1-aminomutase activity"/>
    <property type="evidence" value="ECO:0007669"/>
    <property type="project" value="UniProtKB-EC"/>
</dbReference>
<keyword evidence="2" id="KW-0663">Pyridoxal phosphate</keyword>
<dbReference type="Pfam" id="PF00202">
    <property type="entry name" value="Aminotran_3"/>
    <property type="match status" value="1"/>
</dbReference>
<accession>A0A7W9KI44</accession>
<dbReference type="SUPFAM" id="SSF53383">
    <property type="entry name" value="PLP-dependent transferases"/>
    <property type="match status" value="1"/>
</dbReference>
<keyword evidence="5" id="KW-1185">Reference proteome</keyword>
<comment type="caution">
    <text evidence="4">The sequence shown here is derived from an EMBL/GenBank/DDBJ whole genome shotgun (WGS) entry which is preliminary data.</text>
</comment>
<evidence type="ECO:0000259" key="3">
    <source>
        <dbReference type="PROSITE" id="PS51186"/>
    </source>
</evidence>
<evidence type="ECO:0000313" key="4">
    <source>
        <dbReference type="EMBL" id="MBB5893027.1"/>
    </source>
</evidence>
<dbReference type="InterPro" id="IPR000182">
    <property type="entry name" value="GNAT_dom"/>
</dbReference>
<feature type="domain" description="N-acetyltransferase" evidence="3">
    <location>
        <begin position="34"/>
        <end position="200"/>
    </location>
</feature>
<dbReference type="SUPFAM" id="SSF55729">
    <property type="entry name" value="Acyl-CoA N-acyltransferases (Nat)"/>
    <property type="match status" value="1"/>
</dbReference>
<dbReference type="PANTHER" id="PTHR43713">
    <property type="entry name" value="GLUTAMATE-1-SEMIALDEHYDE 2,1-AMINOMUTASE"/>
    <property type="match status" value="1"/>
</dbReference>
<dbReference type="Proteomes" id="UP000585638">
    <property type="component" value="Unassembled WGS sequence"/>
</dbReference>
<evidence type="ECO:0000256" key="1">
    <source>
        <dbReference type="ARBA" id="ARBA00001933"/>
    </source>
</evidence>
<dbReference type="PANTHER" id="PTHR43713:SF3">
    <property type="entry name" value="GLUTAMATE-1-SEMIALDEHYDE 2,1-AMINOMUTASE 1, CHLOROPLASTIC-RELATED"/>
    <property type="match status" value="1"/>
</dbReference>
<dbReference type="InterPro" id="IPR015421">
    <property type="entry name" value="PyrdxlP-dep_Trfase_major"/>
</dbReference>
<dbReference type="PROSITE" id="PS51186">
    <property type="entry name" value="GNAT"/>
    <property type="match status" value="1"/>
</dbReference>
<dbReference type="Gene3D" id="3.40.640.10">
    <property type="entry name" value="Type I PLP-dependent aspartate aminotransferase-like (Major domain)"/>
    <property type="match status" value="1"/>
</dbReference>
<dbReference type="Gene3D" id="3.40.630.30">
    <property type="match status" value="1"/>
</dbReference>
<evidence type="ECO:0000256" key="2">
    <source>
        <dbReference type="ARBA" id="ARBA00022898"/>
    </source>
</evidence>
<name>A0A7W9KI44_9PSEU</name>
<dbReference type="InterPro" id="IPR016181">
    <property type="entry name" value="Acyl_CoA_acyltransferase"/>
</dbReference>
<dbReference type="EMBL" id="JACHIR010000001">
    <property type="protein sequence ID" value="MBB5893027.1"/>
    <property type="molecule type" value="Genomic_DNA"/>
</dbReference>
<gene>
    <name evidence="4" type="ORF">BJ998_004223</name>
</gene>
<sequence>MPGLIRQALRFRAGTPNSTGLVTLGPVVTRGKVVELRPPAASDAAEWSRLVRPERDRLEPRWADSDLDWVARTDQAAWRERCGELRRLARRGEALPFLITVDGGIAGELVLDRVDRDRGCAEVEVWISEARESAAITASVLRLLLHHAFGEYELRRLTAAVPVGDRSAAALFSRAGFRREGLLRGYRRTGDHELWSLLATDRPEESISDLPIVSAMDVPGSGRGFERSNALQRRLHELVPGGAHTYARGSDQYPEGMAPILVRGDGCRVWDADGNCFIEYGMGLRSVTLGHGYRPVLDAVHQALADGVNFSRPTQLEVAAAEDFLSLVPGADMVKFAKNGSDTTTAAIRLARAATGRDMVAVCDQPFFSADDWFIGAVEMNSGVPEATRNQTVRFQFNDLDSLRLRFAERGGQIACVVMEAATALAEPEPGFLEGVRALCDAHGALLVFDEMITGFRWSASGAQSVYGVRPDLSCWGKAMGNGFPISALAGRRDLMELGGLRTDSPRVFLLSTTHGPETVSLAAFRAVVRAYTEGDPIGVMERRGTELADGVNTAARELGVEEFVAAIGRPSCMVFTTRDTDGRPSQPYRTLFLQEMLRRGVLGQSFVISAAHTVADVEHTVQATREALVVYRRALEDGGVERFLAGRPVAPALRSLASPRQI</sequence>
<dbReference type="InterPro" id="IPR005814">
    <property type="entry name" value="Aminotrans_3"/>
</dbReference>
<dbReference type="GO" id="GO:0016747">
    <property type="term" value="F:acyltransferase activity, transferring groups other than amino-acyl groups"/>
    <property type="evidence" value="ECO:0007669"/>
    <property type="project" value="InterPro"/>
</dbReference>
<organism evidence="4 5">
    <name type="scientific">Kutzneria kofuensis</name>
    <dbReference type="NCBI Taxonomy" id="103725"/>
    <lineage>
        <taxon>Bacteria</taxon>
        <taxon>Bacillati</taxon>
        <taxon>Actinomycetota</taxon>
        <taxon>Actinomycetes</taxon>
        <taxon>Pseudonocardiales</taxon>
        <taxon>Pseudonocardiaceae</taxon>
        <taxon>Kutzneria</taxon>
    </lineage>
</organism>
<dbReference type="InterPro" id="IPR015424">
    <property type="entry name" value="PyrdxlP-dep_Trfase"/>
</dbReference>
<dbReference type="Gene3D" id="3.90.1150.10">
    <property type="entry name" value="Aspartate Aminotransferase, domain 1"/>
    <property type="match status" value="1"/>
</dbReference>
<evidence type="ECO:0000313" key="5">
    <source>
        <dbReference type="Proteomes" id="UP000585638"/>
    </source>
</evidence>
<dbReference type="EC" id="5.4.3.8" evidence="4"/>
<dbReference type="AlphaFoldDB" id="A0A7W9KI44"/>
<dbReference type="InterPro" id="IPR015422">
    <property type="entry name" value="PyrdxlP-dep_Trfase_small"/>
</dbReference>
<keyword evidence="4" id="KW-0413">Isomerase</keyword>
<comment type="cofactor">
    <cofactor evidence="1">
        <name>pyridoxal 5'-phosphate</name>
        <dbReference type="ChEBI" id="CHEBI:597326"/>
    </cofactor>
</comment>
<dbReference type="NCBIfam" id="NF004856">
    <property type="entry name" value="PRK06209.1"/>
    <property type="match status" value="1"/>
</dbReference>